<dbReference type="SUPFAM" id="SSF55856">
    <property type="entry name" value="Cytochrome b5-like heme/steroid binding domain"/>
    <property type="match status" value="1"/>
</dbReference>
<sequence length="113" mass="12396">MKNQFMKVTIILLVFIFILAGCSGNKEPETSAPKSEEVILTLKELSQFNGMDGKPSYVAIDRVIYDVTDATPWKGGMHNGFSAGKDLTKEIKTISPHGISKLKEVPIVGKLKD</sequence>
<evidence type="ECO:0000313" key="3">
    <source>
        <dbReference type="Proteomes" id="UP000186112"/>
    </source>
</evidence>
<dbReference type="InterPro" id="IPR036400">
    <property type="entry name" value="Cyt_B5-like_heme/steroid_sf"/>
</dbReference>
<dbReference type="Pfam" id="PF00173">
    <property type="entry name" value="Cyt-b5"/>
    <property type="match status" value="1"/>
</dbReference>
<dbReference type="Proteomes" id="UP000186112">
    <property type="component" value="Unassembled WGS sequence"/>
</dbReference>
<organism evidence="2 3">
    <name type="scientific">Tissierella creatinophila DSM 6911</name>
    <dbReference type="NCBI Taxonomy" id="1123403"/>
    <lineage>
        <taxon>Bacteria</taxon>
        <taxon>Bacillati</taxon>
        <taxon>Bacillota</taxon>
        <taxon>Tissierellia</taxon>
        <taxon>Tissierellales</taxon>
        <taxon>Tissierellaceae</taxon>
        <taxon>Tissierella</taxon>
    </lineage>
</organism>
<gene>
    <name evidence="2" type="ORF">TICRE_01510</name>
</gene>
<dbReference type="Gene3D" id="3.10.120.10">
    <property type="entry name" value="Cytochrome b5-like heme/steroid binding domain"/>
    <property type="match status" value="1"/>
</dbReference>
<dbReference type="EMBL" id="LTDM01000002">
    <property type="protein sequence ID" value="OLS03828.1"/>
    <property type="molecule type" value="Genomic_DNA"/>
</dbReference>
<keyword evidence="3" id="KW-1185">Reference proteome</keyword>
<dbReference type="SMART" id="SM01117">
    <property type="entry name" value="Cyt-b5"/>
    <property type="match status" value="1"/>
</dbReference>
<accession>A0A1U7M9E8</accession>
<comment type="caution">
    <text evidence="2">The sequence shown here is derived from an EMBL/GenBank/DDBJ whole genome shotgun (WGS) entry which is preliminary data.</text>
</comment>
<protein>
    <submittedName>
        <fullName evidence="2">Cytochrome b5-like heme/steroid binding domain protein</fullName>
    </submittedName>
</protein>
<name>A0A1U7M9E8_TISCR</name>
<dbReference type="InterPro" id="IPR001199">
    <property type="entry name" value="Cyt_B5-like_heme/steroid-bd"/>
</dbReference>
<dbReference type="PROSITE" id="PS51257">
    <property type="entry name" value="PROKAR_LIPOPROTEIN"/>
    <property type="match status" value="1"/>
</dbReference>
<reference evidence="2 3" key="1">
    <citation type="submission" date="2016-02" db="EMBL/GenBank/DDBJ databases">
        <title>Genome sequence of Tissierella creatinophila DSM 6911.</title>
        <authorList>
            <person name="Poehlein A."/>
            <person name="Daniel R."/>
        </authorList>
    </citation>
    <scope>NUCLEOTIDE SEQUENCE [LARGE SCALE GENOMIC DNA]</scope>
    <source>
        <strain evidence="2 3">DSM 6911</strain>
    </source>
</reference>
<feature type="domain" description="Cytochrome b5 heme-binding" evidence="1">
    <location>
        <begin position="40"/>
        <end position="112"/>
    </location>
</feature>
<dbReference type="RefSeq" id="WP_075724126.1">
    <property type="nucleotide sequence ID" value="NZ_LTDM01000002.1"/>
</dbReference>
<dbReference type="AlphaFoldDB" id="A0A1U7M9E8"/>
<evidence type="ECO:0000259" key="1">
    <source>
        <dbReference type="SMART" id="SM01117"/>
    </source>
</evidence>
<evidence type="ECO:0000313" key="2">
    <source>
        <dbReference type="EMBL" id="OLS03828.1"/>
    </source>
</evidence>
<proteinExistence type="predicted"/>